<dbReference type="PANTHER" id="PTHR47767">
    <property type="entry name" value="ADHESION G PROTEIN-COUPLED RECEPTOR G7"/>
    <property type="match status" value="1"/>
</dbReference>
<reference evidence="3" key="1">
    <citation type="submission" date="2021-02" db="EMBL/GenBank/DDBJ databases">
        <authorList>
            <person name="Nowell W R."/>
        </authorList>
    </citation>
    <scope>NUCLEOTIDE SEQUENCE</scope>
</reference>
<comment type="caution">
    <text evidence="3">The sequence shown here is derived from an EMBL/GenBank/DDBJ whole genome shotgun (WGS) entry which is preliminary data.</text>
</comment>
<protein>
    <recommendedName>
        <fullName evidence="6">G-protein coupled receptors family 2 profile 2 domain-containing protein</fullName>
    </recommendedName>
</protein>
<accession>A0A815UR11</accession>
<feature type="region of interest" description="Disordered" evidence="1">
    <location>
        <begin position="134"/>
        <end position="165"/>
    </location>
</feature>
<evidence type="ECO:0008006" key="6">
    <source>
        <dbReference type="Google" id="ProtNLM"/>
    </source>
</evidence>
<keyword evidence="2" id="KW-1133">Transmembrane helix</keyword>
<keyword evidence="5" id="KW-1185">Reference proteome</keyword>
<evidence type="ECO:0000256" key="2">
    <source>
        <dbReference type="SAM" id="Phobius"/>
    </source>
</evidence>
<dbReference type="OrthoDB" id="1100386at2759"/>
<dbReference type="Gene3D" id="1.20.1070.10">
    <property type="entry name" value="Rhodopsin 7-helix transmembrane proteins"/>
    <property type="match status" value="1"/>
</dbReference>
<feature type="compositionally biased region" description="Low complexity" evidence="1">
    <location>
        <begin position="134"/>
        <end position="150"/>
    </location>
</feature>
<evidence type="ECO:0000313" key="3">
    <source>
        <dbReference type="EMBL" id="CAF1523269.1"/>
    </source>
</evidence>
<gene>
    <name evidence="3" type="ORF">GPM918_LOCUS37651</name>
    <name evidence="4" type="ORF">SRO942_LOCUS38422</name>
</gene>
<feature type="transmembrane region" description="Helical" evidence="2">
    <location>
        <begin position="12"/>
        <end position="30"/>
    </location>
</feature>
<proteinExistence type="predicted"/>
<dbReference type="Proteomes" id="UP000663829">
    <property type="component" value="Unassembled WGS sequence"/>
</dbReference>
<evidence type="ECO:0000313" key="5">
    <source>
        <dbReference type="Proteomes" id="UP000663829"/>
    </source>
</evidence>
<organism evidence="3 5">
    <name type="scientific">Didymodactylos carnosus</name>
    <dbReference type="NCBI Taxonomy" id="1234261"/>
    <lineage>
        <taxon>Eukaryota</taxon>
        <taxon>Metazoa</taxon>
        <taxon>Spiralia</taxon>
        <taxon>Gnathifera</taxon>
        <taxon>Rotifera</taxon>
        <taxon>Eurotatoria</taxon>
        <taxon>Bdelloidea</taxon>
        <taxon>Philodinida</taxon>
        <taxon>Philodinidae</taxon>
        <taxon>Didymodactylos</taxon>
    </lineage>
</organism>
<feature type="compositionally biased region" description="Basic and acidic residues" evidence="1">
    <location>
        <begin position="151"/>
        <end position="165"/>
    </location>
</feature>
<keyword evidence="2" id="KW-0812">Transmembrane</keyword>
<keyword evidence="2" id="KW-0472">Membrane</keyword>
<dbReference type="InterPro" id="IPR053066">
    <property type="entry name" value="ADGR_G7"/>
</dbReference>
<dbReference type="Proteomes" id="UP000681722">
    <property type="component" value="Unassembled WGS sequence"/>
</dbReference>
<feature type="transmembrane region" description="Helical" evidence="2">
    <location>
        <begin position="50"/>
        <end position="70"/>
    </location>
</feature>
<name>A0A815UR11_9BILA</name>
<dbReference type="EMBL" id="CAJNOQ010024058">
    <property type="protein sequence ID" value="CAF1523269.1"/>
    <property type="molecule type" value="Genomic_DNA"/>
</dbReference>
<dbReference type="EMBL" id="CAJOBC010089613">
    <property type="protein sequence ID" value="CAF4382366.1"/>
    <property type="molecule type" value="Genomic_DNA"/>
</dbReference>
<evidence type="ECO:0000313" key="4">
    <source>
        <dbReference type="EMBL" id="CAF4382366.1"/>
    </source>
</evidence>
<sequence length="165" mass="19324">MGLFRTTQQNNLHFSLIMLFIFFYVVKSIFRKETKLIKFEKNLRKRQIGAALCCFASIGCTWFFGLFIIYKPSFIIQLLFCILNSSQGFLIFLFHTFLSKPKRELWRALFIAHKSPNQMVTPMAYKFTSTSSTKSITQQQQQSSVKTSKTNSKDGENFLRRRSLD</sequence>
<evidence type="ECO:0000256" key="1">
    <source>
        <dbReference type="SAM" id="MobiDB-lite"/>
    </source>
</evidence>
<dbReference type="AlphaFoldDB" id="A0A815UR11"/>
<feature type="transmembrane region" description="Helical" evidence="2">
    <location>
        <begin position="76"/>
        <end position="98"/>
    </location>
</feature>